<evidence type="ECO:0000313" key="1">
    <source>
        <dbReference type="EMBL" id="CAG8484185.1"/>
    </source>
</evidence>
<proteinExistence type="predicted"/>
<reference evidence="1" key="1">
    <citation type="submission" date="2021-06" db="EMBL/GenBank/DDBJ databases">
        <authorList>
            <person name="Kallberg Y."/>
            <person name="Tangrot J."/>
            <person name="Rosling A."/>
        </authorList>
    </citation>
    <scope>NUCLEOTIDE SEQUENCE</scope>
    <source>
        <strain evidence="1">AZ414A</strain>
    </source>
</reference>
<evidence type="ECO:0000313" key="2">
    <source>
        <dbReference type="Proteomes" id="UP000789706"/>
    </source>
</evidence>
<organism evidence="1 2">
    <name type="scientific">Diversispora eburnea</name>
    <dbReference type="NCBI Taxonomy" id="1213867"/>
    <lineage>
        <taxon>Eukaryota</taxon>
        <taxon>Fungi</taxon>
        <taxon>Fungi incertae sedis</taxon>
        <taxon>Mucoromycota</taxon>
        <taxon>Glomeromycotina</taxon>
        <taxon>Glomeromycetes</taxon>
        <taxon>Diversisporales</taxon>
        <taxon>Diversisporaceae</taxon>
        <taxon>Diversispora</taxon>
    </lineage>
</organism>
<dbReference type="Proteomes" id="UP000789706">
    <property type="component" value="Unassembled WGS sequence"/>
</dbReference>
<dbReference type="AlphaFoldDB" id="A0A9N8WBK0"/>
<keyword evidence="2" id="KW-1185">Reference proteome</keyword>
<dbReference type="EMBL" id="CAJVPK010000256">
    <property type="protein sequence ID" value="CAG8484185.1"/>
    <property type="molecule type" value="Genomic_DNA"/>
</dbReference>
<dbReference type="OrthoDB" id="2437666at2759"/>
<name>A0A9N8WBK0_9GLOM</name>
<accession>A0A9N8WBK0</accession>
<protein>
    <submittedName>
        <fullName evidence="1">3623_t:CDS:1</fullName>
    </submittedName>
</protein>
<sequence>MDNNYEVVTYLDNLKFTSDQSEYNIDNSQDTCYKVDGYEAGWSLSKIDCGQIPSNITAFYQTKLHSHVSINALTRILEKEAATINNNDFISKFDSPTIVDIGIQVTIDNNFCNTLKNLVTDDSKQPQTIKADNNRIRECEYFKAQVENLYNELKSHE</sequence>
<comment type="caution">
    <text evidence="1">The sequence shown here is derived from an EMBL/GenBank/DDBJ whole genome shotgun (WGS) entry which is preliminary data.</text>
</comment>
<gene>
    <name evidence="1" type="ORF">DEBURN_LOCUS3825</name>
</gene>